<dbReference type="AlphaFoldDB" id="A0A4R4IRJ4"/>
<dbReference type="RefSeq" id="WP_132348595.1">
    <property type="nucleotide sequence ID" value="NZ_CAWOLF010000046.1"/>
</dbReference>
<comment type="caution">
    <text evidence="1">The sequence shown here is derived from an EMBL/GenBank/DDBJ whole genome shotgun (WGS) entry which is preliminary data.</text>
</comment>
<dbReference type="EMBL" id="PUJX01000046">
    <property type="protein sequence ID" value="TDB43340.1"/>
    <property type="molecule type" value="Genomic_DNA"/>
</dbReference>
<reference evidence="1 2" key="1">
    <citation type="journal article" date="2019" name="Int. J. Syst. Evol. Microbiol.">
        <title>Photorhabdus khanii subsp. guanajuatensis subsp. nov., isolated from Heterorhabditis atacamensis, and Photorhabdus luminescens subsp. mexicana subsp. nov., isolated from Heterorhabditis mexicana entomopathogenic nematodes.</title>
        <authorList>
            <person name="Machado R.A.R."/>
            <person name="Bruno P."/>
            <person name="Arce C.C.M."/>
            <person name="Liechti N."/>
            <person name="Kohler A."/>
            <person name="Bernal J."/>
            <person name="Bruggmann R."/>
            <person name="Turlings T.C.J."/>
        </authorList>
    </citation>
    <scope>NUCLEOTIDE SEQUENCE [LARGE SCALE GENOMIC DNA]</scope>
    <source>
        <strain evidence="1 2">MEX47-22</strain>
    </source>
</reference>
<evidence type="ECO:0000313" key="1">
    <source>
        <dbReference type="EMBL" id="TDB43340.1"/>
    </source>
</evidence>
<proteinExistence type="predicted"/>
<sequence>MTQDEQTILMFRGLIASLSEQQQENIRECEKVMRRMLADYPEEAIFALGLIGAELQLSI</sequence>
<evidence type="ECO:0000313" key="2">
    <source>
        <dbReference type="Proteomes" id="UP000295550"/>
    </source>
</evidence>
<protein>
    <submittedName>
        <fullName evidence="1">Uncharacterized protein</fullName>
    </submittedName>
</protein>
<name>A0A4R4IRJ4_PHOLU</name>
<gene>
    <name evidence="1" type="ORF">C5468_23830</name>
</gene>
<accession>A0A4R4IRJ4</accession>
<dbReference type="Proteomes" id="UP000295550">
    <property type="component" value="Unassembled WGS sequence"/>
</dbReference>
<organism evidence="1 2">
    <name type="scientific">Photorhabdus luminescens subsp. mexicana</name>
    <dbReference type="NCBI Taxonomy" id="2100167"/>
    <lineage>
        <taxon>Bacteria</taxon>
        <taxon>Pseudomonadati</taxon>
        <taxon>Pseudomonadota</taxon>
        <taxon>Gammaproteobacteria</taxon>
        <taxon>Enterobacterales</taxon>
        <taxon>Morganellaceae</taxon>
        <taxon>Photorhabdus</taxon>
    </lineage>
</organism>